<feature type="domain" description="Transglutaminase-like" evidence="1">
    <location>
        <begin position="79"/>
        <end position="151"/>
    </location>
</feature>
<dbReference type="EMBL" id="JFFR01000027">
    <property type="protein sequence ID" value="KDN27348.1"/>
    <property type="molecule type" value="Genomic_DNA"/>
</dbReference>
<dbReference type="Gene3D" id="3.10.620.30">
    <property type="match status" value="1"/>
</dbReference>
<reference evidence="2 3" key="1">
    <citation type="submission" date="2014-02" db="EMBL/GenBank/DDBJ databases">
        <title>Vibrio fortis Dalian14 Genome Sequencing.</title>
        <authorList>
            <person name="Wang Y."/>
            <person name="Song L."/>
            <person name="Liu G."/>
            <person name="Ding J."/>
        </authorList>
    </citation>
    <scope>NUCLEOTIDE SEQUENCE [LARGE SCALE GENOMIC DNA]</scope>
    <source>
        <strain evidence="2 3">Dalian14</strain>
    </source>
</reference>
<dbReference type="OrthoDB" id="148799at2"/>
<comment type="caution">
    <text evidence="2">The sequence shown here is derived from an EMBL/GenBank/DDBJ whole genome shotgun (WGS) entry which is preliminary data.</text>
</comment>
<dbReference type="InterPro" id="IPR038765">
    <property type="entry name" value="Papain-like_cys_pep_sf"/>
</dbReference>
<evidence type="ECO:0000313" key="2">
    <source>
        <dbReference type="EMBL" id="KDN27348.1"/>
    </source>
</evidence>
<protein>
    <submittedName>
        <fullName evidence="2">Transglutaminase</fullName>
    </submittedName>
</protein>
<dbReference type="SUPFAM" id="SSF54001">
    <property type="entry name" value="Cysteine proteinases"/>
    <property type="match status" value="1"/>
</dbReference>
<keyword evidence="3" id="KW-1185">Reference proteome</keyword>
<dbReference type="Pfam" id="PF01841">
    <property type="entry name" value="Transglut_core"/>
    <property type="match status" value="1"/>
</dbReference>
<evidence type="ECO:0000259" key="1">
    <source>
        <dbReference type="Pfam" id="PF01841"/>
    </source>
</evidence>
<accession>A0A066UT25</accession>
<sequence length="294" mass="33139">MEHAVISEFTTPSEFTDLASIKLDIKQVPNDVEGICQFVQGNLIHAYWLEHYGVEIDISIQRTEMQTRYAKDLLSLAMSKSGQAAHVIKAPNHRVVSICRDFSLLVCSIFRMKGVPARIRSGFAAYLGPDHFEDHWVCEYWNGQGWVSVDAQLDGVHQRILNFEFDPCDVPSSQFLVAGQAWKLARENSVSADKFGFADFKGLAFIKASLIRDLFALSKYEMHTWDIGWGILPHFMAPVSNDDELHLLDELAKVSCSRDAKQAHKLVDSCEAIRLPGDWNTAKFPTLSELYASL</sequence>
<organism evidence="2 3">
    <name type="scientific">Vibrio fortis</name>
    <dbReference type="NCBI Taxonomy" id="212667"/>
    <lineage>
        <taxon>Bacteria</taxon>
        <taxon>Pseudomonadati</taxon>
        <taxon>Pseudomonadota</taxon>
        <taxon>Gammaproteobacteria</taxon>
        <taxon>Vibrionales</taxon>
        <taxon>Vibrionaceae</taxon>
        <taxon>Vibrio</taxon>
    </lineage>
</organism>
<dbReference type="InterPro" id="IPR002931">
    <property type="entry name" value="Transglutaminase-like"/>
</dbReference>
<proteinExistence type="predicted"/>
<gene>
    <name evidence="2" type="ORF">VFDL14_20880</name>
</gene>
<dbReference type="STRING" id="212667.VFDL14_20880"/>
<dbReference type="AlphaFoldDB" id="A0A066UT25"/>
<evidence type="ECO:0000313" key="3">
    <source>
        <dbReference type="Proteomes" id="UP000027219"/>
    </source>
</evidence>
<name>A0A066UT25_9VIBR</name>
<dbReference type="Proteomes" id="UP000027219">
    <property type="component" value="Unassembled WGS sequence"/>
</dbReference>